<organism evidence="2 3">
    <name type="scientific">Streptomyces cyaneofuscatus</name>
    <dbReference type="NCBI Taxonomy" id="66883"/>
    <lineage>
        <taxon>Bacteria</taxon>
        <taxon>Bacillati</taxon>
        <taxon>Actinomycetota</taxon>
        <taxon>Actinomycetes</taxon>
        <taxon>Kitasatosporales</taxon>
        <taxon>Streptomycetaceae</taxon>
        <taxon>Streptomyces</taxon>
    </lineage>
</organism>
<keyword evidence="3" id="KW-1185">Reference proteome</keyword>
<accession>A0ABZ1EWR2</accession>
<protein>
    <submittedName>
        <fullName evidence="2">Acyl carrier protein</fullName>
    </submittedName>
</protein>
<proteinExistence type="predicted"/>
<gene>
    <name evidence="2" type="ORF">OG849_15425</name>
</gene>
<dbReference type="Pfam" id="PF00550">
    <property type="entry name" value="PP-binding"/>
    <property type="match status" value="1"/>
</dbReference>
<reference evidence="2 3" key="1">
    <citation type="submission" date="2022-10" db="EMBL/GenBank/DDBJ databases">
        <title>The complete genomes of actinobacterial strains from the NBC collection.</title>
        <authorList>
            <person name="Joergensen T.S."/>
            <person name="Alvarez Arevalo M."/>
            <person name="Sterndorff E.B."/>
            <person name="Faurdal D."/>
            <person name="Vuksanovic O."/>
            <person name="Mourched A.-S."/>
            <person name="Charusanti P."/>
            <person name="Shaw S."/>
            <person name="Blin K."/>
            <person name="Weber T."/>
        </authorList>
    </citation>
    <scope>NUCLEOTIDE SEQUENCE [LARGE SCALE GENOMIC DNA]</scope>
    <source>
        <strain evidence="2 3">NBC 01792</strain>
    </source>
</reference>
<dbReference type="Gene3D" id="1.10.1200.10">
    <property type="entry name" value="ACP-like"/>
    <property type="match status" value="1"/>
</dbReference>
<name>A0ABZ1EWR2_9ACTN</name>
<evidence type="ECO:0000259" key="1">
    <source>
        <dbReference type="PROSITE" id="PS50075"/>
    </source>
</evidence>
<dbReference type="SUPFAM" id="SSF47336">
    <property type="entry name" value="ACP-like"/>
    <property type="match status" value="1"/>
</dbReference>
<feature type="domain" description="Carrier" evidence="1">
    <location>
        <begin position="1"/>
        <end position="81"/>
    </location>
</feature>
<dbReference type="InterPro" id="IPR036736">
    <property type="entry name" value="ACP-like_sf"/>
</dbReference>
<dbReference type="Proteomes" id="UP001356428">
    <property type="component" value="Chromosome"/>
</dbReference>
<dbReference type="EMBL" id="CP109083">
    <property type="protein sequence ID" value="WSB08538.1"/>
    <property type="molecule type" value="Genomic_DNA"/>
</dbReference>
<evidence type="ECO:0000313" key="2">
    <source>
        <dbReference type="EMBL" id="WSB08538.1"/>
    </source>
</evidence>
<dbReference type="PROSITE" id="PS50075">
    <property type="entry name" value="CARRIER"/>
    <property type="match status" value="1"/>
</dbReference>
<dbReference type="InterPro" id="IPR009081">
    <property type="entry name" value="PP-bd_ACP"/>
</dbReference>
<dbReference type="RefSeq" id="WP_326705084.1">
    <property type="nucleotide sequence ID" value="NZ_CP109083.1"/>
</dbReference>
<evidence type="ECO:0000313" key="3">
    <source>
        <dbReference type="Proteomes" id="UP001356428"/>
    </source>
</evidence>
<sequence length="98" mass="10757">MERQELVLIIEKALSEVLERPVNGLTEETALFDELQLTSLAVLGMLMSVEEATGISVDPEGLDIDDLRTLGSFADYVEAAISEEEAREEEAREEEGAS</sequence>